<dbReference type="Gene3D" id="3.30.700.10">
    <property type="entry name" value="Glycoprotein, Type 4 Pilin"/>
    <property type="match status" value="1"/>
</dbReference>
<keyword evidence="1" id="KW-0488">Methylation</keyword>
<dbReference type="EMBL" id="CP155447">
    <property type="protein sequence ID" value="XBH01038.1"/>
    <property type="molecule type" value="Genomic_DNA"/>
</dbReference>
<reference evidence="3" key="1">
    <citation type="submission" date="2024-05" db="EMBL/GenBank/DDBJ databases">
        <title>Planctomycetes of the genus Singulisphaera possess chitinolytic capabilities.</title>
        <authorList>
            <person name="Ivanova A."/>
        </authorList>
    </citation>
    <scope>NUCLEOTIDE SEQUENCE</scope>
    <source>
        <strain evidence="3">Ch08T</strain>
    </source>
</reference>
<dbReference type="Pfam" id="PF07963">
    <property type="entry name" value="N_methyl"/>
    <property type="match status" value="1"/>
</dbReference>
<dbReference type="InterPro" id="IPR000983">
    <property type="entry name" value="Bac_GSPG_pilin"/>
</dbReference>
<accession>A0AAU7C7E7</accession>
<evidence type="ECO:0000259" key="2">
    <source>
        <dbReference type="Pfam" id="PF07596"/>
    </source>
</evidence>
<gene>
    <name evidence="3" type="ORF">V5E97_22065</name>
</gene>
<evidence type="ECO:0000256" key="1">
    <source>
        <dbReference type="ARBA" id="ARBA00022481"/>
    </source>
</evidence>
<dbReference type="InterPro" id="IPR027558">
    <property type="entry name" value="Pre_pil_HX9DG_C"/>
</dbReference>
<dbReference type="PROSITE" id="PS00409">
    <property type="entry name" value="PROKAR_NTER_METHYL"/>
    <property type="match status" value="1"/>
</dbReference>
<dbReference type="InterPro" id="IPR045584">
    <property type="entry name" value="Pilin-like"/>
</dbReference>
<organism evidence="3">
    <name type="scientific">Singulisphaera sp. Ch08</name>
    <dbReference type="NCBI Taxonomy" id="3120278"/>
    <lineage>
        <taxon>Bacteria</taxon>
        <taxon>Pseudomonadati</taxon>
        <taxon>Planctomycetota</taxon>
        <taxon>Planctomycetia</taxon>
        <taxon>Isosphaerales</taxon>
        <taxon>Isosphaeraceae</taxon>
        <taxon>Singulisphaera</taxon>
    </lineage>
</organism>
<dbReference type="PRINTS" id="PR00813">
    <property type="entry name" value="BCTERIALGSPG"/>
</dbReference>
<dbReference type="AlphaFoldDB" id="A0AAU7C7E7"/>
<dbReference type="InterPro" id="IPR011453">
    <property type="entry name" value="DUF1559"/>
</dbReference>
<dbReference type="Pfam" id="PF07596">
    <property type="entry name" value="SBP_bac_10"/>
    <property type="match status" value="1"/>
</dbReference>
<dbReference type="InterPro" id="IPR012902">
    <property type="entry name" value="N_methyl_site"/>
</dbReference>
<dbReference type="NCBIfam" id="TIGR04294">
    <property type="entry name" value="pre_pil_HX9DG"/>
    <property type="match status" value="1"/>
</dbReference>
<dbReference type="NCBIfam" id="TIGR02532">
    <property type="entry name" value="IV_pilin_GFxxxE"/>
    <property type="match status" value="1"/>
</dbReference>
<sequence length="357" mass="38489">MRMRRKINRGFTLIELLVVIAIIAVLIAMLFPAIQAAREAARRIQCVNNLKQLGLALHNYHSTNNSFCLLATSACSCVIPTQYHVDWGPGPLVFLLGSMEATPQYNAFNFQCSCVIQGCTSAAANTTVILGKPGTFNCPSDAYSRVFPNGANYAASIGPQFRDDANPYLGVGLGMFAKNQAYGIRDCLDGTSSTILMSEMRIGDNSPATMNGAEFYSGVSWPDGKGNGYGSGLTQTFPYAAINPVGNSYLSQFIAKCNSRRVAHSNEFNDALNYWVSNRSHYGTTFSTVLTPNSPNTDCALYQGGGGLLCARSCHSGGVNTLLGDGSVRFITNRINQFAWFSLGSKSGGEIVRDENY</sequence>
<name>A0AAU7C7E7_9BACT</name>
<dbReference type="SUPFAM" id="SSF54523">
    <property type="entry name" value="Pili subunits"/>
    <property type="match status" value="1"/>
</dbReference>
<protein>
    <submittedName>
        <fullName evidence="3">DUF1559 domain-containing protein</fullName>
    </submittedName>
</protein>
<dbReference type="PANTHER" id="PTHR30093:SF2">
    <property type="entry name" value="TYPE II SECRETION SYSTEM PROTEIN H"/>
    <property type="match status" value="1"/>
</dbReference>
<dbReference type="GO" id="GO:0015628">
    <property type="term" value="P:protein secretion by the type II secretion system"/>
    <property type="evidence" value="ECO:0007669"/>
    <property type="project" value="InterPro"/>
</dbReference>
<dbReference type="GO" id="GO:0015627">
    <property type="term" value="C:type II protein secretion system complex"/>
    <property type="evidence" value="ECO:0007669"/>
    <property type="project" value="InterPro"/>
</dbReference>
<dbReference type="RefSeq" id="WP_406693723.1">
    <property type="nucleotide sequence ID" value="NZ_CP155447.1"/>
</dbReference>
<dbReference type="PANTHER" id="PTHR30093">
    <property type="entry name" value="GENERAL SECRETION PATHWAY PROTEIN G"/>
    <property type="match status" value="1"/>
</dbReference>
<feature type="domain" description="DUF1559" evidence="2">
    <location>
        <begin position="35"/>
        <end position="336"/>
    </location>
</feature>
<evidence type="ECO:0000313" key="3">
    <source>
        <dbReference type="EMBL" id="XBH01038.1"/>
    </source>
</evidence>
<proteinExistence type="predicted"/>